<dbReference type="RefSeq" id="WP_096370060.1">
    <property type="nucleotide sequence ID" value="NZ_AP017624.1"/>
</dbReference>
<dbReference type="Proteomes" id="UP000218067">
    <property type="component" value="Chromosome"/>
</dbReference>
<accession>A0A1B4Y071</accession>
<dbReference type="InterPro" id="IPR029479">
    <property type="entry name" value="Nitroreductase"/>
</dbReference>
<evidence type="ECO:0000256" key="1">
    <source>
        <dbReference type="ARBA" id="ARBA00007118"/>
    </source>
</evidence>
<dbReference type="SUPFAM" id="SSF55469">
    <property type="entry name" value="FMN-dependent nitroreductase-like"/>
    <property type="match status" value="1"/>
</dbReference>
<feature type="domain" description="Nitroreductase" evidence="3">
    <location>
        <begin position="13"/>
        <end position="189"/>
    </location>
</feature>
<sequence length="214" mass="23943">MTLNLSVDEVLTTTRSVRKRLDFDKPVSREVLMECLDLALQAPTGSNSQGWQWVFVEDADKKKAIADVYLARALSYLSMPAPEYAEGDTRGERMGKVRDSATYLAEHMHEAPVLMIPCIQGREDKSPLGGVSFWASLFPAVWSFCLALRSRGLGSCWTTLHLLADGERQVADVLGIPYDDYSQGGLFPIAYTKGTDFRPAKRLPADRLTHWNSW</sequence>
<gene>
    <name evidence="4" type="ORF">SHTP_1161</name>
</gene>
<keyword evidence="2" id="KW-0560">Oxidoreductase</keyword>
<name>A0A1B4Y071_MYCUL</name>
<dbReference type="PANTHER" id="PTHR43673:SF10">
    <property type="entry name" value="NADH DEHYDROGENASE_NAD(P)H NITROREDUCTASE XCC3605-RELATED"/>
    <property type="match status" value="1"/>
</dbReference>
<dbReference type="GO" id="GO:0016491">
    <property type="term" value="F:oxidoreductase activity"/>
    <property type="evidence" value="ECO:0007669"/>
    <property type="project" value="UniProtKB-KW"/>
</dbReference>
<dbReference type="CDD" id="cd02062">
    <property type="entry name" value="Nitro_FMN_reductase"/>
    <property type="match status" value="1"/>
</dbReference>
<reference evidence="4 5" key="1">
    <citation type="submission" date="2016-08" db="EMBL/GenBank/DDBJ databases">
        <title>Complete genome sequence of Mycobacterium shinshuense, a subspecies of M. ulcerans.</title>
        <authorList>
            <person name="Yoshida M."/>
            <person name="Ogura Y."/>
            <person name="Hayashi T."/>
            <person name="Hoshino Y."/>
        </authorList>
    </citation>
    <scope>NUCLEOTIDE SEQUENCE [LARGE SCALE GENOMIC DNA]</scope>
    <source>
        <strain evidence="5">ATCC 33728</strain>
    </source>
</reference>
<dbReference type="GeneID" id="93435806"/>
<proteinExistence type="inferred from homology"/>
<evidence type="ECO:0000313" key="4">
    <source>
        <dbReference type="EMBL" id="BAV40456.1"/>
    </source>
</evidence>
<dbReference type="EMBL" id="AP017624">
    <property type="protein sequence ID" value="BAV40456.1"/>
    <property type="molecule type" value="Genomic_DNA"/>
</dbReference>
<dbReference type="InterPro" id="IPR000415">
    <property type="entry name" value="Nitroreductase-like"/>
</dbReference>
<dbReference type="PANTHER" id="PTHR43673">
    <property type="entry name" value="NAD(P)H NITROREDUCTASE YDGI-RELATED"/>
    <property type="match status" value="1"/>
</dbReference>
<evidence type="ECO:0000256" key="2">
    <source>
        <dbReference type="ARBA" id="ARBA00023002"/>
    </source>
</evidence>
<organism evidence="4 5">
    <name type="scientific">Mycobacterium ulcerans subsp. shinshuense</name>
    <dbReference type="NCBI Taxonomy" id="1124626"/>
    <lineage>
        <taxon>Bacteria</taxon>
        <taxon>Bacillati</taxon>
        <taxon>Actinomycetota</taxon>
        <taxon>Actinomycetes</taxon>
        <taxon>Mycobacteriales</taxon>
        <taxon>Mycobacteriaceae</taxon>
        <taxon>Mycobacterium</taxon>
        <taxon>Mycobacterium ulcerans group</taxon>
    </lineage>
</organism>
<dbReference type="Pfam" id="PF00881">
    <property type="entry name" value="Nitroreductase"/>
    <property type="match status" value="1"/>
</dbReference>
<evidence type="ECO:0000313" key="5">
    <source>
        <dbReference type="Proteomes" id="UP000218067"/>
    </source>
</evidence>
<dbReference type="AlphaFoldDB" id="A0A1B4Y071"/>
<protein>
    <submittedName>
        <fullName evidence="4">Nitroreductase</fullName>
    </submittedName>
</protein>
<comment type="similarity">
    <text evidence="1">Belongs to the nitroreductase family.</text>
</comment>
<evidence type="ECO:0000259" key="3">
    <source>
        <dbReference type="Pfam" id="PF00881"/>
    </source>
</evidence>
<dbReference type="Gene3D" id="3.40.109.10">
    <property type="entry name" value="NADH Oxidase"/>
    <property type="match status" value="1"/>
</dbReference>